<feature type="transmembrane region" description="Helical" evidence="1">
    <location>
        <begin position="60"/>
        <end position="82"/>
    </location>
</feature>
<dbReference type="GO" id="GO:0000155">
    <property type="term" value="F:phosphorelay sensor kinase activity"/>
    <property type="evidence" value="ECO:0007669"/>
    <property type="project" value="InterPro"/>
</dbReference>
<keyword evidence="1" id="KW-0812">Transmembrane</keyword>
<evidence type="ECO:0000313" key="3">
    <source>
        <dbReference type="EMBL" id="QAA31277.1"/>
    </source>
</evidence>
<name>A0A3R5UE27_9CLOT</name>
<dbReference type="InterPro" id="IPR010559">
    <property type="entry name" value="Sig_transdc_His_kin_internal"/>
</dbReference>
<dbReference type="GO" id="GO:0016020">
    <property type="term" value="C:membrane"/>
    <property type="evidence" value="ECO:0007669"/>
    <property type="project" value="InterPro"/>
</dbReference>
<feature type="domain" description="Signal transduction histidine kinase internal region" evidence="2">
    <location>
        <begin position="100"/>
        <end position="166"/>
    </location>
</feature>
<dbReference type="PANTHER" id="PTHR34220:SF7">
    <property type="entry name" value="SENSOR HISTIDINE KINASE YPDA"/>
    <property type="match status" value="1"/>
</dbReference>
<dbReference type="OrthoDB" id="1410840at2"/>
<sequence length="279" mass="33180">MVMQKKFMEQRILLRKLMKKNINYSSCTEKVINSKKLIDFGLLSINSLFLYVFIKQSLLWALLPIIINIAYYLYSLFALDYIKKHKKLSDIKRKLLDYETHTLFNTLNTISYFSRTNEVMARKLIVEISAYLREILKDDKKVVAMQDELKVLDTYIYIQNIRFEGNFTINADIYDIEYVPRFLLLRMVKLSSRFNIVKQQNAFAELEVFIDKDFVCYTLTCKSFDGQYVNYDEYDSDFTNLFRQQIELEYKGTLTIQIEENNAKFVAYINKSFLGEVDV</sequence>
<dbReference type="Proteomes" id="UP000286268">
    <property type="component" value="Chromosome"/>
</dbReference>
<feature type="transmembrane region" description="Helical" evidence="1">
    <location>
        <begin position="37"/>
        <end position="54"/>
    </location>
</feature>
<dbReference type="PANTHER" id="PTHR34220">
    <property type="entry name" value="SENSOR HISTIDINE KINASE YPDA"/>
    <property type="match status" value="1"/>
</dbReference>
<proteinExistence type="predicted"/>
<dbReference type="AlphaFoldDB" id="A0A3R5UE27"/>
<evidence type="ECO:0000313" key="4">
    <source>
        <dbReference type="Proteomes" id="UP000286268"/>
    </source>
</evidence>
<protein>
    <recommendedName>
        <fullName evidence="2">Signal transduction histidine kinase internal region domain-containing protein</fullName>
    </recommendedName>
</protein>
<organism evidence="3 4">
    <name type="scientific">Clostridium manihotivorum</name>
    <dbReference type="NCBI Taxonomy" id="2320868"/>
    <lineage>
        <taxon>Bacteria</taxon>
        <taxon>Bacillati</taxon>
        <taxon>Bacillota</taxon>
        <taxon>Clostridia</taxon>
        <taxon>Eubacteriales</taxon>
        <taxon>Clostridiaceae</taxon>
        <taxon>Clostridium</taxon>
    </lineage>
</organism>
<keyword evidence="4" id="KW-1185">Reference proteome</keyword>
<keyword evidence="1" id="KW-0472">Membrane</keyword>
<gene>
    <name evidence="3" type="ORF">C1I91_06285</name>
</gene>
<dbReference type="EMBL" id="CP025746">
    <property type="protein sequence ID" value="QAA31277.1"/>
    <property type="molecule type" value="Genomic_DNA"/>
</dbReference>
<accession>A0A3R5UE27</accession>
<reference evidence="3 4" key="1">
    <citation type="submission" date="2018-01" db="EMBL/GenBank/DDBJ databases">
        <title>Genome Sequencing and Assembly of Anaerobacter polyendosporus strain CT4.</title>
        <authorList>
            <person name="Tachaapaikoon C."/>
            <person name="Sutheeworapong S."/>
            <person name="Jenjaroenpun P."/>
            <person name="Wongsurawat T."/>
            <person name="Nookeaw I."/>
            <person name="Cheawchanlertfa P."/>
            <person name="Kosugi A."/>
            <person name="Cheevadhanarak S."/>
            <person name="Ratanakhanokchai K."/>
        </authorList>
    </citation>
    <scope>NUCLEOTIDE SEQUENCE [LARGE SCALE GENOMIC DNA]</scope>
    <source>
        <strain evidence="3 4">CT4</strain>
    </source>
</reference>
<dbReference type="Pfam" id="PF06580">
    <property type="entry name" value="His_kinase"/>
    <property type="match status" value="1"/>
</dbReference>
<dbReference type="KEGG" id="cmah:C1I91_06285"/>
<keyword evidence="1" id="KW-1133">Transmembrane helix</keyword>
<dbReference type="InterPro" id="IPR050640">
    <property type="entry name" value="Bact_2-comp_sensor_kinase"/>
</dbReference>
<evidence type="ECO:0000259" key="2">
    <source>
        <dbReference type="Pfam" id="PF06580"/>
    </source>
</evidence>
<evidence type="ECO:0000256" key="1">
    <source>
        <dbReference type="SAM" id="Phobius"/>
    </source>
</evidence>